<keyword evidence="1 4" id="KW-0378">Hydrolase</keyword>
<comment type="cofactor">
    <cofactor evidence="4">
        <name>Mn(2+)</name>
        <dbReference type="ChEBI" id="CHEBI:29035"/>
    </cofactor>
</comment>
<comment type="similarity">
    <text evidence="4">Belongs to the FBPase class 3 family.</text>
</comment>
<comment type="pathway">
    <text evidence="4">Carbohydrate biosynthesis; gluconeogenesis.</text>
</comment>
<evidence type="ECO:0000256" key="3">
    <source>
        <dbReference type="ARBA" id="ARBA00023277"/>
    </source>
</evidence>
<protein>
    <recommendedName>
        <fullName evidence="4">Fructose-1,6-bisphosphatase class 3</fullName>
        <shortName evidence="4">FBPase class 3</shortName>
        <ecNumber evidence="4">3.1.3.11</ecNumber>
    </recommendedName>
    <alternativeName>
        <fullName evidence="4">D-fructose-1,6-bisphosphate 1-phosphohydrolase class 3</fullName>
    </alternativeName>
</protein>
<keyword evidence="6" id="KW-1185">Reference proteome</keyword>
<dbReference type="AlphaFoldDB" id="A0A942UQJ4"/>
<organism evidence="5 6">
    <name type="scientific">Anaeromonas frigoriresistens</name>
    <dbReference type="NCBI Taxonomy" id="2683708"/>
    <lineage>
        <taxon>Bacteria</taxon>
        <taxon>Bacillati</taxon>
        <taxon>Bacillota</taxon>
        <taxon>Tissierellia</taxon>
        <taxon>Tissierellales</taxon>
        <taxon>Thermohalobacteraceae</taxon>
        <taxon>Anaeromonas</taxon>
    </lineage>
</organism>
<evidence type="ECO:0000256" key="2">
    <source>
        <dbReference type="ARBA" id="ARBA00023211"/>
    </source>
</evidence>
<dbReference type="RefSeq" id="WP_203365463.1">
    <property type="nucleotide sequence ID" value="NZ_WSFT01000016.1"/>
</dbReference>
<dbReference type="InterPro" id="IPR029052">
    <property type="entry name" value="Metallo-depent_PP-like"/>
</dbReference>
<keyword evidence="3 4" id="KW-0119">Carbohydrate metabolism</keyword>
<reference evidence="5" key="1">
    <citation type="submission" date="2019-12" db="EMBL/GenBank/DDBJ databases">
        <title>Clostridiaceae gen. nov. sp. nov., isolated from sediment in Xinjiang, China.</title>
        <authorList>
            <person name="Zhang R."/>
        </authorList>
    </citation>
    <scope>NUCLEOTIDE SEQUENCE</scope>
    <source>
        <strain evidence="5">D2Q-11</strain>
    </source>
</reference>
<evidence type="ECO:0000256" key="4">
    <source>
        <dbReference type="HAMAP-Rule" id="MF_01854"/>
    </source>
</evidence>
<gene>
    <name evidence="4" type="primary">fbp</name>
    <name evidence="5" type="ORF">GOQ27_03190</name>
</gene>
<dbReference type="SUPFAM" id="SSF56300">
    <property type="entry name" value="Metallo-dependent phosphatases"/>
    <property type="match status" value="1"/>
</dbReference>
<dbReference type="CDD" id="cd00838">
    <property type="entry name" value="MPP_superfamily"/>
    <property type="match status" value="1"/>
</dbReference>
<dbReference type="GO" id="GO:0006094">
    <property type="term" value="P:gluconeogenesis"/>
    <property type="evidence" value="ECO:0007669"/>
    <property type="project" value="UniProtKB-UniRule"/>
</dbReference>
<dbReference type="Gene3D" id="3.60.21.10">
    <property type="match status" value="1"/>
</dbReference>
<comment type="caution">
    <text evidence="5">The sequence shown here is derived from an EMBL/GenBank/DDBJ whole genome shotgun (WGS) entry which is preliminary data.</text>
</comment>
<sequence length="664" mass="77353">MTLKNVTIDELMKDINYLKLLSEDYPSISSVTSEIINLNAILNLPKGTEHFLTDIHGEYEAFSYVLRNASGVLKLKIDDIFDDSLDLDEKKKLATLLYYPEEKIDLIKKEVDDLNEWYRITLIQLIKICRIVSSKYTRSRVRKTLPKDFSYIIEELLHEDEERLNKHDYFNNIIDTIIGIDRSDEFIIAIAKLIQRLAIDRLHIVGDIYDRGPYAHKIIDDLIERSSSVDIQWGNHDILWMGAASGSLACITNVVRIALRYANLATLEEGYGINLLPLATFALNTYKDDKSRSFIPKKPIENYYQEKDLELLSKMHKAISIIQFKLEGQLIENSPNYEMEERLLLDKINYQDYTIEINGKKYLMNDTNFPTIDINDPYRLTEEEERILNRIKECFMGSDKLQKHIKFLYSNGSMYLRYNSNLLYHSCIPMTEDGNFREVKLGNESLYGKSLFDKLDFLVRMTYFNNNELDKGLYGQDIMWYLWCNGNSPLFGKDRMTTFERYFIDDKSTHIEIKDPYYKFRDNEDILNKILEEFGLNPNESHIINGHVPVKVSKGESPIKGNGKLLVIDGGFSKAYQSKTGIAGYTLIYNSYGIRLASHEPFESKEKAIVEEKDILSTLELLEKMDKREYIYDTDKGKEIKERVNSLERLLAAYRMGLINEDIE</sequence>
<dbReference type="GO" id="GO:0042132">
    <property type="term" value="F:fructose 1,6-bisphosphate 1-phosphatase activity"/>
    <property type="evidence" value="ECO:0007669"/>
    <property type="project" value="UniProtKB-UniRule"/>
</dbReference>
<evidence type="ECO:0000313" key="5">
    <source>
        <dbReference type="EMBL" id="MBS4537449.1"/>
    </source>
</evidence>
<keyword evidence="2 4" id="KW-0464">Manganese</keyword>
<dbReference type="EMBL" id="WSFT01000016">
    <property type="protein sequence ID" value="MBS4537449.1"/>
    <property type="molecule type" value="Genomic_DNA"/>
</dbReference>
<dbReference type="EC" id="3.1.3.11" evidence="4"/>
<comment type="catalytic activity">
    <reaction evidence="4">
        <text>beta-D-fructose 1,6-bisphosphate + H2O = beta-D-fructose 6-phosphate + phosphate</text>
        <dbReference type="Rhea" id="RHEA:11064"/>
        <dbReference type="ChEBI" id="CHEBI:15377"/>
        <dbReference type="ChEBI" id="CHEBI:32966"/>
        <dbReference type="ChEBI" id="CHEBI:43474"/>
        <dbReference type="ChEBI" id="CHEBI:57634"/>
        <dbReference type="EC" id="3.1.3.11"/>
    </reaction>
</comment>
<dbReference type="Proteomes" id="UP000724672">
    <property type="component" value="Unassembled WGS sequence"/>
</dbReference>
<proteinExistence type="inferred from homology"/>
<dbReference type="Pfam" id="PF06874">
    <property type="entry name" value="FBPase_2"/>
    <property type="match status" value="1"/>
</dbReference>
<name>A0A942UQJ4_9FIRM</name>
<evidence type="ECO:0000256" key="1">
    <source>
        <dbReference type="ARBA" id="ARBA00022801"/>
    </source>
</evidence>
<dbReference type="HAMAP" id="MF_01854">
    <property type="entry name" value="FBPase_class3"/>
    <property type="match status" value="1"/>
</dbReference>
<accession>A0A942UQJ4</accession>
<dbReference type="PIRSF" id="PIRSF000906">
    <property type="entry name" value="FBPtase_Bacill"/>
    <property type="match status" value="1"/>
</dbReference>
<dbReference type="InterPro" id="IPR009164">
    <property type="entry name" value="FBPtase_class3"/>
</dbReference>
<evidence type="ECO:0000313" key="6">
    <source>
        <dbReference type="Proteomes" id="UP000724672"/>
    </source>
</evidence>